<dbReference type="InterPro" id="IPR013785">
    <property type="entry name" value="Aldolase_TIM"/>
</dbReference>
<evidence type="ECO:0000256" key="2">
    <source>
        <dbReference type="ARBA" id="ARBA00010387"/>
    </source>
</evidence>
<protein>
    <recommendedName>
        <fullName evidence="3">fructose-bisphosphate aldolase</fullName>
        <ecNumber evidence="3">4.1.2.13</ecNumber>
    </recommendedName>
</protein>
<dbReference type="SUPFAM" id="SSF51569">
    <property type="entry name" value="Aldolase"/>
    <property type="match status" value="1"/>
</dbReference>
<dbReference type="PANTHER" id="PTHR11627">
    <property type="entry name" value="FRUCTOSE-BISPHOSPHATE ALDOLASE"/>
    <property type="match status" value="1"/>
</dbReference>
<accession>A0A401TV93</accession>
<feature type="non-terminal residue" evidence="6">
    <location>
        <position position="1"/>
    </location>
</feature>
<comment type="pathway">
    <text evidence="1">Carbohydrate degradation; glycolysis; D-glyceraldehyde 3-phosphate and glycerone phosphate from D-glucose: step 4/4.</text>
</comment>
<dbReference type="InterPro" id="IPR000741">
    <property type="entry name" value="FBA_I"/>
</dbReference>
<comment type="similarity">
    <text evidence="2">Belongs to the class I fructose-bisphosphate aldolase family.</text>
</comment>
<dbReference type="Proteomes" id="UP000287033">
    <property type="component" value="Unassembled WGS sequence"/>
</dbReference>
<evidence type="ECO:0000256" key="1">
    <source>
        <dbReference type="ARBA" id="ARBA00004714"/>
    </source>
</evidence>
<dbReference type="Pfam" id="PF00274">
    <property type="entry name" value="Glycolytic"/>
    <property type="match status" value="1"/>
</dbReference>
<evidence type="ECO:0000256" key="5">
    <source>
        <dbReference type="ARBA" id="ARBA00023239"/>
    </source>
</evidence>
<dbReference type="AlphaFoldDB" id="A0A401TV93"/>
<keyword evidence="4" id="KW-0324">Glycolysis</keyword>
<keyword evidence="5" id="KW-0456">Lyase</keyword>
<dbReference type="EMBL" id="BEZZ01195028">
    <property type="protein sequence ID" value="GCC46563.1"/>
    <property type="molecule type" value="Genomic_DNA"/>
</dbReference>
<reference evidence="6 7" key="1">
    <citation type="journal article" date="2018" name="Nat. Ecol. Evol.">
        <title>Shark genomes provide insights into elasmobranch evolution and the origin of vertebrates.</title>
        <authorList>
            <person name="Hara Y"/>
            <person name="Yamaguchi K"/>
            <person name="Onimaru K"/>
            <person name="Kadota M"/>
            <person name="Koyanagi M"/>
            <person name="Keeley SD"/>
            <person name="Tatsumi K"/>
            <person name="Tanaka K"/>
            <person name="Motone F"/>
            <person name="Kageyama Y"/>
            <person name="Nozu R"/>
            <person name="Adachi N"/>
            <person name="Nishimura O"/>
            <person name="Nakagawa R"/>
            <person name="Tanegashima C"/>
            <person name="Kiyatake I"/>
            <person name="Matsumoto R"/>
            <person name="Murakumo K"/>
            <person name="Nishida K"/>
            <person name="Terakita A"/>
            <person name="Kuratani S"/>
            <person name="Sato K"/>
            <person name="Hyodo S Kuraku.S."/>
        </authorList>
    </citation>
    <scope>NUCLEOTIDE SEQUENCE [LARGE SCALE GENOMIC DNA]</scope>
</reference>
<evidence type="ECO:0000256" key="3">
    <source>
        <dbReference type="ARBA" id="ARBA00013068"/>
    </source>
</evidence>
<keyword evidence="7" id="KW-1185">Reference proteome</keyword>
<evidence type="ECO:0000313" key="6">
    <source>
        <dbReference type="EMBL" id="GCC46563.1"/>
    </source>
</evidence>
<evidence type="ECO:0000313" key="7">
    <source>
        <dbReference type="Proteomes" id="UP000287033"/>
    </source>
</evidence>
<dbReference type="STRING" id="137246.A0A401TV93"/>
<dbReference type="OrthoDB" id="36455at2759"/>
<sequence length="90" mass="9553">PPPPRTGLDGLAERCAQYKKDGAVFAKWRSVLRITDKAPSTLAIEENAWVLARYASICQQVPGRGSRGAGLCLVSVGVCKAGVGRLRVMG</sequence>
<organism evidence="6 7">
    <name type="scientific">Chiloscyllium punctatum</name>
    <name type="common">Brownbanded bambooshark</name>
    <name type="synonym">Hemiscyllium punctatum</name>
    <dbReference type="NCBI Taxonomy" id="137246"/>
    <lineage>
        <taxon>Eukaryota</taxon>
        <taxon>Metazoa</taxon>
        <taxon>Chordata</taxon>
        <taxon>Craniata</taxon>
        <taxon>Vertebrata</taxon>
        <taxon>Chondrichthyes</taxon>
        <taxon>Elasmobranchii</taxon>
        <taxon>Galeomorphii</taxon>
        <taxon>Galeoidea</taxon>
        <taxon>Orectolobiformes</taxon>
        <taxon>Hemiscylliidae</taxon>
        <taxon>Chiloscyllium</taxon>
    </lineage>
</organism>
<name>A0A401TV93_CHIPU</name>
<dbReference type="EC" id="4.1.2.13" evidence="3"/>
<gene>
    <name evidence="6" type="ORF">chiPu_0030855</name>
</gene>
<dbReference type="UniPathway" id="UPA00109">
    <property type="reaction ID" value="UER00183"/>
</dbReference>
<proteinExistence type="inferred from homology"/>
<dbReference type="Gene3D" id="3.20.20.70">
    <property type="entry name" value="Aldolase class I"/>
    <property type="match status" value="1"/>
</dbReference>
<dbReference type="GO" id="GO:0004332">
    <property type="term" value="F:fructose-bisphosphate aldolase activity"/>
    <property type="evidence" value="ECO:0007669"/>
    <property type="project" value="UniProtKB-EC"/>
</dbReference>
<dbReference type="GO" id="GO:0006096">
    <property type="term" value="P:glycolytic process"/>
    <property type="evidence" value="ECO:0007669"/>
    <property type="project" value="UniProtKB-UniPathway"/>
</dbReference>
<evidence type="ECO:0000256" key="4">
    <source>
        <dbReference type="ARBA" id="ARBA00023152"/>
    </source>
</evidence>
<comment type="caution">
    <text evidence="6">The sequence shown here is derived from an EMBL/GenBank/DDBJ whole genome shotgun (WGS) entry which is preliminary data.</text>
</comment>